<dbReference type="PANTHER" id="PTHR11524:SF16">
    <property type="entry name" value="LARGE RIBOSOMAL SUBUNIT PROTEIN UL30"/>
    <property type="match status" value="1"/>
</dbReference>
<dbReference type="InterPro" id="IPR039699">
    <property type="entry name" value="Ribosomal_uL30"/>
</dbReference>
<reference evidence="6" key="1">
    <citation type="journal article" date="2020" name="ISME J.">
        <title>Gammaproteobacteria mediating utilization of methyl-, sulfur- and petroleum organic compounds in deep ocean hydrothermal plumes.</title>
        <authorList>
            <person name="Zhou Z."/>
            <person name="Liu Y."/>
            <person name="Pan J."/>
            <person name="Cron B.R."/>
            <person name="Toner B.M."/>
            <person name="Anantharaman K."/>
            <person name="Breier J.A."/>
            <person name="Dick G.J."/>
            <person name="Li M."/>
        </authorList>
    </citation>
    <scope>NUCLEOTIDE SEQUENCE</scope>
    <source>
        <strain evidence="6">SZUA-1435</strain>
    </source>
</reference>
<proteinExistence type="inferred from homology"/>
<dbReference type="NCBIfam" id="NF004711">
    <property type="entry name" value="PRK06049.1"/>
    <property type="match status" value="1"/>
</dbReference>
<dbReference type="InterPro" id="IPR016082">
    <property type="entry name" value="Ribosomal_uL30_ferredoxin-like"/>
</dbReference>
<dbReference type="GO" id="GO:0006412">
    <property type="term" value="P:translation"/>
    <property type="evidence" value="ECO:0007669"/>
    <property type="project" value="UniProtKB-UniRule"/>
</dbReference>
<comment type="subunit">
    <text evidence="4">Part of the 50S ribosomal subunit.</text>
</comment>
<dbReference type="InterPro" id="IPR005997">
    <property type="entry name" value="Ribosomal_uL30_arc"/>
</dbReference>
<protein>
    <recommendedName>
        <fullName evidence="4">Large ribosomal subunit protein uL30</fullName>
    </recommendedName>
</protein>
<feature type="domain" description="Large ribosomal subunit protein uL30-like ferredoxin-like fold" evidence="5">
    <location>
        <begin position="5"/>
        <end position="55"/>
    </location>
</feature>
<dbReference type="PANTHER" id="PTHR11524">
    <property type="entry name" value="60S RIBOSOMAL PROTEIN L7"/>
    <property type="match status" value="1"/>
</dbReference>
<name>A0A832YSG4_9CREN</name>
<comment type="similarity">
    <text evidence="1 4">Belongs to the universal ribosomal protein uL30 family.</text>
</comment>
<dbReference type="GO" id="GO:0022625">
    <property type="term" value="C:cytosolic large ribosomal subunit"/>
    <property type="evidence" value="ECO:0007669"/>
    <property type="project" value="UniProtKB-UniRule"/>
</dbReference>
<sequence>MVALYAIIRIRGIPDTPYDIEYTLRLLRLVRKFHCVLYPDTPSIRGMLFKVKDWVTWGEIDRETLIELLRNRGRVVGNKPLTDEYVKRKLKLSSIEELADMLLEGKLLFHKLESYGIKPVFRLHPPRGGFKGSTKKPYGAGGELGYRGPAINELIRRMI</sequence>
<dbReference type="Gene3D" id="3.30.1390.20">
    <property type="entry name" value="Ribosomal protein L30, ferredoxin-like fold domain"/>
    <property type="match status" value="1"/>
</dbReference>
<dbReference type="GO" id="GO:0003735">
    <property type="term" value="F:structural constituent of ribosome"/>
    <property type="evidence" value="ECO:0007669"/>
    <property type="project" value="UniProtKB-UniRule"/>
</dbReference>
<dbReference type="Pfam" id="PF00327">
    <property type="entry name" value="Ribosomal_L30"/>
    <property type="match status" value="1"/>
</dbReference>
<dbReference type="CDD" id="cd01657">
    <property type="entry name" value="Ribosomal_L7_archeal_euk"/>
    <property type="match status" value="1"/>
</dbReference>
<evidence type="ECO:0000256" key="4">
    <source>
        <dbReference type="HAMAP-Rule" id="MF_01371"/>
    </source>
</evidence>
<dbReference type="InterPro" id="IPR035808">
    <property type="entry name" value="Ribosomal_uL30_euk_arc"/>
</dbReference>
<organism evidence="6 7">
    <name type="scientific">Ignisphaera aggregans</name>
    <dbReference type="NCBI Taxonomy" id="334771"/>
    <lineage>
        <taxon>Archaea</taxon>
        <taxon>Thermoproteota</taxon>
        <taxon>Thermoprotei</taxon>
        <taxon>Desulfurococcales</taxon>
        <taxon>Desulfurococcaceae</taxon>
        <taxon>Ignisphaera</taxon>
    </lineage>
</organism>
<dbReference type="GO" id="GO:0000463">
    <property type="term" value="P:maturation of LSU-rRNA from tricistronic rRNA transcript (SSU-rRNA, 5.8S rRNA, LSU-rRNA)"/>
    <property type="evidence" value="ECO:0007669"/>
    <property type="project" value="TreeGrafter"/>
</dbReference>
<keyword evidence="3 4" id="KW-0687">Ribonucleoprotein</keyword>
<evidence type="ECO:0000256" key="3">
    <source>
        <dbReference type="ARBA" id="ARBA00023274"/>
    </source>
</evidence>
<dbReference type="SUPFAM" id="SSF55129">
    <property type="entry name" value="Ribosomal protein L30p/L7e"/>
    <property type="match status" value="1"/>
</dbReference>
<comment type="caution">
    <text evidence="6">The sequence shown here is derived from an EMBL/GenBank/DDBJ whole genome shotgun (WGS) entry which is preliminary data.</text>
</comment>
<evidence type="ECO:0000313" key="6">
    <source>
        <dbReference type="EMBL" id="HIP56880.1"/>
    </source>
</evidence>
<dbReference type="InterPro" id="IPR036919">
    <property type="entry name" value="Ribo_uL30_ferredoxin-like_sf"/>
</dbReference>
<gene>
    <name evidence="4" type="primary">rpl30</name>
    <name evidence="6" type="ORF">EYH02_02260</name>
</gene>
<dbReference type="NCBIfam" id="TIGR01309">
    <property type="entry name" value="uL30_arch"/>
    <property type="match status" value="1"/>
</dbReference>
<evidence type="ECO:0000256" key="1">
    <source>
        <dbReference type="ARBA" id="ARBA00007594"/>
    </source>
</evidence>
<keyword evidence="2 4" id="KW-0689">Ribosomal protein</keyword>
<dbReference type="GO" id="GO:0003723">
    <property type="term" value="F:RNA binding"/>
    <property type="evidence" value="ECO:0007669"/>
    <property type="project" value="TreeGrafter"/>
</dbReference>
<evidence type="ECO:0000259" key="5">
    <source>
        <dbReference type="Pfam" id="PF00327"/>
    </source>
</evidence>
<dbReference type="EMBL" id="DQTV01000045">
    <property type="protein sequence ID" value="HIP56880.1"/>
    <property type="molecule type" value="Genomic_DNA"/>
</dbReference>
<dbReference type="HAMAP" id="MF_01371_A">
    <property type="entry name" value="Ribosomal_uL30_A"/>
    <property type="match status" value="1"/>
</dbReference>
<dbReference type="AlphaFoldDB" id="A0A832YSG4"/>
<accession>A0A832YSG4</accession>
<evidence type="ECO:0000313" key="7">
    <source>
        <dbReference type="Proteomes" id="UP000605805"/>
    </source>
</evidence>
<dbReference type="Gene3D" id="1.10.15.30">
    <property type="match status" value="1"/>
</dbReference>
<dbReference type="Proteomes" id="UP000605805">
    <property type="component" value="Unassembled WGS sequence"/>
</dbReference>
<evidence type="ECO:0000256" key="2">
    <source>
        <dbReference type="ARBA" id="ARBA00022980"/>
    </source>
</evidence>